<evidence type="ECO:0000259" key="10">
    <source>
        <dbReference type="Pfam" id="PF00909"/>
    </source>
</evidence>
<feature type="transmembrane region" description="Helical" evidence="9">
    <location>
        <begin position="367"/>
        <end position="395"/>
    </location>
</feature>
<keyword evidence="12" id="KW-1185">Reference proteome</keyword>
<dbReference type="InterPro" id="IPR029020">
    <property type="entry name" value="Ammonium/urea_transptr"/>
</dbReference>
<evidence type="ECO:0000256" key="6">
    <source>
        <dbReference type="ARBA" id="ARBA00023136"/>
    </source>
</evidence>
<dbReference type="Pfam" id="PF00909">
    <property type="entry name" value="Ammonium_transp"/>
    <property type="match status" value="1"/>
</dbReference>
<reference evidence="11 12" key="1">
    <citation type="journal article" date="2019" name="Int. J. Syst. Evol. Microbiol.">
        <title>The Global Catalogue of Microorganisms (GCM) 10K type strain sequencing project: providing services to taxonomists for standard genome sequencing and annotation.</title>
        <authorList>
            <consortium name="The Broad Institute Genomics Platform"/>
            <consortium name="The Broad Institute Genome Sequencing Center for Infectious Disease"/>
            <person name="Wu L."/>
            <person name="Ma J."/>
        </authorList>
    </citation>
    <scope>NUCLEOTIDE SEQUENCE [LARGE SCALE GENOMIC DNA]</scope>
    <source>
        <strain evidence="11 12">JCM 14326</strain>
    </source>
</reference>
<feature type="transmembrane region" description="Helical" evidence="9">
    <location>
        <begin position="325"/>
        <end position="347"/>
    </location>
</feature>
<evidence type="ECO:0000256" key="1">
    <source>
        <dbReference type="ARBA" id="ARBA00004141"/>
    </source>
</evidence>
<dbReference type="InterPro" id="IPR002229">
    <property type="entry name" value="RhesusRHD"/>
</dbReference>
<evidence type="ECO:0000256" key="2">
    <source>
        <dbReference type="ARBA" id="ARBA00005887"/>
    </source>
</evidence>
<evidence type="ECO:0000256" key="8">
    <source>
        <dbReference type="ARBA" id="ARBA00050025"/>
    </source>
</evidence>
<feature type="transmembrane region" description="Helical" evidence="9">
    <location>
        <begin position="242"/>
        <end position="259"/>
    </location>
</feature>
<feature type="transmembrane region" description="Helical" evidence="9">
    <location>
        <begin position="131"/>
        <end position="153"/>
    </location>
</feature>
<evidence type="ECO:0000256" key="9">
    <source>
        <dbReference type="RuleBase" id="RU362002"/>
    </source>
</evidence>
<dbReference type="SUPFAM" id="SSF111352">
    <property type="entry name" value="Ammonium transporter"/>
    <property type="match status" value="1"/>
</dbReference>
<keyword evidence="4 9" id="KW-0812">Transmembrane</keyword>
<comment type="similarity">
    <text evidence="2 9">Belongs to the ammonia transporter channel (TC 1.A.11.2) family.</text>
</comment>
<evidence type="ECO:0000256" key="7">
    <source>
        <dbReference type="ARBA" id="ARBA00023177"/>
    </source>
</evidence>
<organism evidence="11 12">
    <name type="scientific">Myceligenerans crystallogenes</name>
    <dbReference type="NCBI Taxonomy" id="316335"/>
    <lineage>
        <taxon>Bacteria</taxon>
        <taxon>Bacillati</taxon>
        <taxon>Actinomycetota</taxon>
        <taxon>Actinomycetes</taxon>
        <taxon>Micrococcales</taxon>
        <taxon>Promicromonosporaceae</taxon>
        <taxon>Myceligenerans</taxon>
    </lineage>
</organism>
<dbReference type="PANTHER" id="PTHR43029:SF10">
    <property type="entry name" value="AMMONIUM TRANSPORTER MEP2"/>
    <property type="match status" value="1"/>
</dbReference>
<dbReference type="Gene3D" id="1.10.3430.10">
    <property type="entry name" value="Ammonium transporter AmtB like domains"/>
    <property type="match status" value="1"/>
</dbReference>
<proteinExistence type="inferred from homology"/>
<dbReference type="InterPro" id="IPR018047">
    <property type="entry name" value="Ammonium_transpt_CS"/>
</dbReference>
<keyword evidence="3 9" id="KW-0813">Transport</keyword>
<name>A0ABN2NLF7_9MICO</name>
<feature type="transmembrane region" description="Helical" evidence="9">
    <location>
        <begin position="12"/>
        <end position="33"/>
    </location>
</feature>
<sequence length="432" mass="44782">MEFELNPGNTAWLLTASSLVLLMTPGLAFFYGGMVRGKSVLNMMMMSFSAIGVVGIIWAVYGYGLAFGADTAGGFIGNPADALFLKLDDGEWWGAADTGVPALVFAGFQATFAIITVALISGAIADRVKFVTWLTFAVLWVTLVYTPVAHWVWGGGILAAGPIVDALSLPIDFAGGTVVHINAGAAGLALALVIGKRKGFGTEPMRPHNLPFVMLGAGLLWFGWFGFNAGSELAADGTAGRAWVNTLLATCVAMLAWMATEKLRDGSPTSLGAASGVVAGLVAITPAAGTVQTEGALVIGLVAGVLCALAVGLKFKFGFDDSLDVVGVHLVGGLVGTVLIGFFATNGEYGSFYFEGSLNGLFYGGGAIQLVTQVVAALIAVVYSFVLTYGIGLLLKVTLGWRVTEQEEVDGIDLAEHGETAYEANSTIAEVR</sequence>
<evidence type="ECO:0000256" key="5">
    <source>
        <dbReference type="ARBA" id="ARBA00022989"/>
    </source>
</evidence>
<dbReference type="NCBIfam" id="TIGR00836">
    <property type="entry name" value="amt"/>
    <property type="match status" value="1"/>
</dbReference>
<comment type="caution">
    <text evidence="11">The sequence shown here is derived from an EMBL/GenBank/DDBJ whole genome shotgun (WGS) entry which is preliminary data.</text>
</comment>
<keyword evidence="5 9" id="KW-1133">Transmembrane helix</keyword>
<feature type="domain" description="Ammonium transporter AmtB-like" evidence="10">
    <location>
        <begin position="11"/>
        <end position="422"/>
    </location>
</feature>
<feature type="transmembrane region" description="Helical" evidence="9">
    <location>
        <begin position="102"/>
        <end position="124"/>
    </location>
</feature>
<dbReference type="InterPro" id="IPR001905">
    <property type="entry name" value="Ammonium_transpt"/>
</dbReference>
<dbReference type="PRINTS" id="PR00342">
    <property type="entry name" value="RHESUSRHD"/>
</dbReference>
<feature type="transmembrane region" description="Helical" evidence="9">
    <location>
        <begin position="207"/>
        <end position="227"/>
    </location>
</feature>
<dbReference type="RefSeq" id="WP_344105351.1">
    <property type="nucleotide sequence ID" value="NZ_BAAANL010000008.1"/>
</dbReference>
<dbReference type="PANTHER" id="PTHR43029">
    <property type="entry name" value="AMMONIUM TRANSPORTER MEP2"/>
    <property type="match status" value="1"/>
</dbReference>
<evidence type="ECO:0000313" key="12">
    <source>
        <dbReference type="Proteomes" id="UP001501094"/>
    </source>
</evidence>
<feature type="transmembrane region" description="Helical" evidence="9">
    <location>
        <begin position="173"/>
        <end position="195"/>
    </location>
</feature>
<feature type="transmembrane region" description="Helical" evidence="9">
    <location>
        <begin position="295"/>
        <end position="313"/>
    </location>
</feature>
<dbReference type="PROSITE" id="PS01219">
    <property type="entry name" value="AMMONIUM_TRANSP"/>
    <property type="match status" value="1"/>
</dbReference>
<feature type="transmembrane region" description="Helical" evidence="9">
    <location>
        <begin position="271"/>
        <end position="289"/>
    </location>
</feature>
<gene>
    <name evidence="11" type="ORF">GCM10009751_34500</name>
</gene>
<accession>A0ABN2NLF7</accession>
<evidence type="ECO:0000313" key="11">
    <source>
        <dbReference type="EMBL" id="GAA1872262.1"/>
    </source>
</evidence>
<keyword evidence="6 9" id="KW-0472">Membrane</keyword>
<feature type="transmembrane region" description="Helical" evidence="9">
    <location>
        <begin position="40"/>
        <end position="61"/>
    </location>
</feature>
<keyword evidence="7 9" id="KW-0924">Ammonia transport</keyword>
<evidence type="ECO:0000256" key="3">
    <source>
        <dbReference type="ARBA" id="ARBA00022448"/>
    </source>
</evidence>
<dbReference type="InterPro" id="IPR024041">
    <property type="entry name" value="NH4_transpt_AmtB-like_dom"/>
</dbReference>
<dbReference type="EMBL" id="BAAANL010000008">
    <property type="protein sequence ID" value="GAA1872262.1"/>
    <property type="molecule type" value="Genomic_DNA"/>
</dbReference>
<dbReference type="Proteomes" id="UP001501094">
    <property type="component" value="Unassembled WGS sequence"/>
</dbReference>
<comment type="subcellular location">
    <subcellularLocation>
        <location evidence="9">Cell membrane</location>
        <topology evidence="9">Multi-pass membrane protein</topology>
    </subcellularLocation>
    <subcellularLocation>
        <location evidence="1">Membrane</location>
        <topology evidence="1">Multi-pass membrane protein</topology>
    </subcellularLocation>
</comment>
<protein>
    <recommendedName>
        <fullName evidence="8 9">Ammonium transporter</fullName>
    </recommendedName>
</protein>
<evidence type="ECO:0000256" key="4">
    <source>
        <dbReference type="ARBA" id="ARBA00022692"/>
    </source>
</evidence>